<reference evidence="3 4" key="1">
    <citation type="submission" date="2018-02" db="EMBL/GenBank/DDBJ databases">
        <title>Jeotgalibacillus proteolyticum sp. nov. a protease producing bacterium isolated from ocean sediments of Laizhou Bay.</title>
        <authorList>
            <person name="Li Y."/>
        </authorList>
    </citation>
    <scope>NUCLEOTIDE SEQUENCE [LARGE SCALE GENOMIC DNA]</scope>
    <source>
        <strain evidence="3 4">22-7</strain>
    </source>
</reference>
<dbReference type="Gene3D" id="1.20.120.20">
    <property type="entry name" value="Apolipoprotein"/>
    <property type="match status" value="1"/>
</dbReference>
<dbReference type="RefSeq" id="WP_104055659.1">
    <property type="nucleotide sequence ID" value="NZ_PREZ01000001.1"/>
</dbReference>
<keyword evidence="2" id="KW-0812">Transmembrane</keyword>
<protein>
    <recommendedName>
        <fullName evidence="5">Phage tail tape measure protein</fullName>
    </recommendedName>
</protein>
<dbReference type="SUPFAM" id="SSF58113">
    <property type="entry name" value="Apolipoprotein A-I"/>
    <property type="match status" value="1"/>
</dbReference>
<sequence length="724" mass="78775">MEIFKLFGSIMVDSDGAEKSISKTGKEAEGLGSKLGNGIKTAAKFGAALVAGATAAIGGMVALGLRVGNMADEILDLNSITGMSTEEIQKWRKVAEVAGVGANSMTNASQKLTRSLDMMSEGTGKGAESLAKLGFSFQEIEAMSADERMNVLTEALAGVEDETERARIGTDLFGGSWKEIAPIVAMGADEMKKAKDSANIISEDDLIKANNFRIAVADMKDQMGFFVTQLGIAVLPILEVLFNWFGSKMPMIKTFSENAINGVITVASNLGDYFTGNLLPKLNALWEWVQPYLPLIKDFFFDTFRSTMDLLSEFGSWLYDKAISRLQELWDWISPHMPMIKDAFATAFQAMQDAVSDTINFIRDLTGWFEDHWSIVEPILIGIAAGAAVFQVITTAMALYRGTMILATAAQIAFNTALTINPIGLIVVAIGLLVAAGVYLWQNWDVVKTKLNELWSAMTGKFTDIKNKVVARVTELAVSAVAKFEELKSKATAKVVELATGVVSRFLELKNNASKKVNELKTAIVNKFQEAKTGASNKVNELKNDAVAKFSSILTSAREKFNAVKSAIMTPINNARDAVGRAVEKIKGFFTGMKLSLPKIKVPSFSLKNWSNNPIDWIGNMPKIAINWNAKGALFTKPTVFNTPMGLQGFGEAGPEAALPLTESVLGMIGRKIADTMEPKEVPEDSDIIIHNTIVLDGKVIEESVTKRQKRKTGRRTPRDKSIL</sequence>
<proteinExistence type="predicted"/>
<evidence type="ECO:0000313" key="4">
    <source>
        <dbReference type="Proteomes" id="UP000239047"/>
    </source>
</evidence>
<gene>
    <name evidence="3" type="ORF">C4B60_00565</name>
</gene>
<keyword evidence="4" id="KW-1185">Reference proteome</keyword>
<feature type="transmembrane region" description="Helical" evidence="2">
    <location>
        <begin position="412"/>
        <end position="441"/>
    </location>
</feature>
<keyword evidence="2" id="KW-0472">Membrane</keyword>
<evidence type="ECO:0000313" key="3">
    <source>
        <dbReference type="EMBL" id="PPA71904.1"/>
    </source>
</evidence>
<evidence type="ECO:0000256" key="2">
    <source>
        <dbReference type="SAM" id="Phobius"/>
    </source>
</evidence>
<feature type="transmembrane region" description="Helical" evidence="2">
    <location>
        <begin position="45"/>
        <end position="65"/>
    </location>
</feature>
<feature type="region of interest" description="Disordered" evidence="1">
    <location>
        <begin position="705"/>
        <end position="724"/>
    </location>
</feature>
<feature type="transmembrane region" description="Helical" evidence="2">
    <location>
        <begin position="223"/>
        <end position="245"/>
    </location>
</feature>
<evidence type="ECO:0008006" key="5">
    <source>
        <dbReference type="Google" id="ProtNLM"/>
    </source>
</evidence>
<accession>A0A2S5GG52</accession>
<feature type="compositionally biased region" description="Basic residues" evidence="1">
    <location>
        <begin position="707"/>
        <end position="716"/>
    </location>
</feature>
<name>A0A2S5GG52_9BACL</name>
<keyword evidence="2" id="KW-1133">Transmembrane helix</keyword>
<dbReference type="Proteomes" id="UP000239047">
    <property type="component" value="Unassembled WGS sequence"/>
</dbReference>
<feature type="transmembrane region" description="Helical" evidence="2">
    <location>
        <begin position="379"/>
        <end position="400"/>
    </location>
</feature>
<evidence type="ECO:0000256" key="1">
    <source>
        <dbReference type="SAM" id="MobiDB-lite"/>
    </source>
</evidence>
<dbReference type="AlphaFoldDB" id="A0A2S5GG52"/>
<dbReference type="OrthoDB" id="2157658at2"/>
<dbReference type="EMBL" id="PREZ01000001">
    <property type="protein sequence ID" value="PPA71904.1"/>
    <property type="molecule type" value="Genomic_DNA"/>
</dbReference>
<organism evidence="3 4">
    <name type="scientific">Jeotgalibacillus proteolyticus</name>
    <dbReference type="NCBI Taxonomy" id="2082395"/>
    <lineage>
        <taxon>Bacteria</taxon>
        <taxon>Bacillati</taxon>
        <taxon>Bacillota</taxon>
        <taxon>Bacilli</taxon>
        <taxon>Bacillales</taxon>
        <taxon>Caryophanaceae</taxon>
        <taxon>Jeotgalibacillus</taxon>
    </lineage>
</organism>
<comment type="caution">
    <text evidence="3">The sequence shown here is derived from an EMBL/GenBank/DDBJ whole genome shotgun (WGS) entry which is preliminary data.</text>
</comment>